<reference evidence="3" key="2">
    <citation type="journal article" date="2021" name="PeerJ">
        <title>Extensive microbial diversity within the chicken gut microbiome revealed by metagenomics and culture.</title>
        <authorList>
            <person name="Gilroy R."/>
            <person name="Ravi A."/>
            <person name="Getino M."/>
            <person name="Pursley I."/>
            <person name="Horton D.L."/>
            <person name="Alikhan N.F."/>
            <person name="Baker D."/>
            <person name="Gharbi K."/>
            <person name="Hall N."/>
            <person name="Watson M."/>
            <person name="Adriaenssens E.M."/>
            <person name="Foster-Nyarko E."/>
            <person name="Jarju S."/>
            <person name="Secka A."/>
            <person name="Antonio M."/>
            <person name="Oren A."/>
            <person name="Chaudhuri R.R."/>
            <person name="La Ragione R."/>
            <person name="Hildebrand F."/>
            <person name="Pallen M.J."/>
        </authorList>
    </citation>
    <scope>NUCLEOTIDE SEQUENCE</scope>
    <source>
        <strain evidence="3">ChiHecec2B26-709</strain>
    </source>
</reference>
<dbReference type="PROSITE" id="PS52050">
    <property type="entry name" value="WYL"/>
    <property type="match status" value="1"/>
</dbReference>
<evidence type="ECO:0000259" key="2">
    <source>
        <dbReference type="Pfam" id="PF25583"/>
    </source>
</evidence>
<evidence type="ECO:0000313" key="3">
    <source>
        <dbReference type="EMBL" id="HIT46268.1"/>
    </source>
</evidence>
<dbReference type="PANTHER" id="PTHR34580">
    <property type="match status" value="1"/>
</dbReference>
<dbReference type="Pfam" id="PF25583">
    <property type="entry name" value="WCX"/>
    <property type="match status" value="1"/>
</dbReference>
<feature type="domain" description="WYL" evidence="1">
    <location>
        <begin position="123"/>
        <end position="187"/>
    </location>
</feature>
<protein>
    <submittedName>
        <fullName evidence="3">WYL domain-containing protein</fullName>
    </submittedName>
</protein>
<evidence type="ECO:0000259" key="1">
    <source>
        <dbReference type="Pfam" id="PF13280"/>
    </source>
</evidence>
<dbReference type="InterPro" id="IPR026881">
    <property type="entry name" value="WYL_dom"/>
</dbReference>
<dbReference type="Proteomes" id="UP000886881">
    <property type="component" value="Unassembled WGS sequence"/>
</dbReference>
<dbReference type="PANTHER" id="PTHR34580:SF9">
    <property type="entry name" value="SLL5097 PROTEIN"/>
    <property type="match status" value="1"/>
</dbReference>
<reference evidence="3" key="1">
    <citation type="submission" date="2020-10" db="EMBL/GenBank/DDBJ databases">
        <authorList>
            <person name="Gilroy R."/>
        </authorList>
    </citation>
    <scope>NUCLEOTIDE SEQUENCE</scope>
    <source>
        <strain evidence="3">ChiHecec2B26-709</strain>
    </source>
</reference>
<dbReference type="InterPro" id="IPR057727">
    <property type="entry name" value="WCX_dom"/>
</dbReference>
<evidence type="ECO:0000313" key="4">
    <source>
        <dbReference type="Proteomes" id="UP000886881"/>
    </source>
</evidence>
<dbReference type="EMBL" id="DVLC01000004">
    <property type="protein sequence ID" value="HIT46268.1"/>
    <property type="molecule type" value="Genomic_DNA"/>
</dbReference>
<accession>A0A9D1KGV7</accession>
<feature type="domain" description="WCX" evidence="2">
    <location>
        <begin position="219"/>
        <end position="296"/>
    </location>
</feature>
<dbReference type="Pfam" id="PF13280">
    <property type="entry name" value="WYL"/>
    <property type="match status" value="1"/>
</dbReference>
<name>A0A9D1KGV7_9BACT</name>
<gene>
    <name evidence="3" type="ORF">IAC35_00230</name>
</gene>
<sequence length="305" mass="35077">MSNSGTLFRRYVWLINTVRRYRLTRPEILARWADAAENDKHLPMPEKTFHNHIDAIEEIFNLRIRCNRAAGGIYEIEDEGDGGDSGLADWLLSTISVSNAIQESAGLRRRIIFENIPSGEKFLMPLIEAMRDSVRVRLVYDSYRRHDNEPFVIEPYCVKVSKQRWYVLGRTEKGMRTYALDRIRSLEETGEKFTLPSGFDAAEYFSDSYGIYTVENVKPQTVLVRVGEGQDRYFDSLPLHHSQTLVRREGGFSVYGYHLVPTFDFIQELLSHGDALEVLSPEPLRRLVAGKTARMAGFYADVPQE</sequence>
<comment type="caution">
    <text evidence="3">The sequence shown here is derived from an EMBL/GenBank/DDBJ whole genome shotgun (WGS) entry which is preliminary data.</text>
</comment>
<dbReference type="AlphaFoldDB" id="A0A9D1KGV7"/>
<organism evidence="3 4">
    <name type="scientific">Candidatus Cryptobacteroides merdipullorum</name>
    <dbReference type="NCBI Taxonomy" id="2840771"/>
    <lineage>
        <taxon>Bacteria</taxon>
        <taxon>Pseudomonadati</taxon>
        <taxon>Bacteroidota</taxon>
        <taxon>Bacteroidia</taxon>
        <taxon>Bacteroidales</taxon>
        <taxon>Candidatus Cryptobacteroides</taxon>
    </lineage>
</organism>
<proteinExistence type="predicted"/>
<dbReference type="InterPro" id="IPR051534">
    <property type="entry name" value="CBASS_pafABC_assoc_protein"/>
</dbReference>